<feature type="domain" description="N-acetyltransferase" evidence="4">
    <location>
        <begin position="143"/>
        <end position="279"/>
    </location>
</feature>
<evidence type="ECO:0000313" key="5">
    <source>
        <dbReference type="EMBL" id="KAK2194978.1"/>
    </source>
</evidence>
<dbReference type="KEGG" id="bdw:94336001"/>
<evidence type="ECO:0000256" key="1">
    <source>
        <dbReference type="ARBA" id="ARBA00022679"/>
    </source>
</evidence>
<name>A0AAD9UMG4_9APIC</name>
<accession>A0AAD9UMG4</accession>
<keyword evidence="3" id="KW-0812">Transmembrane</keyword>
<keyword evidence="3" id="KW-0472">Membrane</keyword>
<dbReference type="CDD" id="cd04301">
    <property type="entry name" value="NAT_SF"/>
    <property type="match status" value="1"/>
</dbReference>
<dbReference type="PANTHER" id="PTHR13947">
    <property type="entry name" value="GNAT FAMILY N-ACETYLTRANSFERASE"/>
    <property type="match status" value="1"/>
</dbReference>
<sequence length="312" mass="36451">MSAGDSTETTHIKRNLSRSVVLRNNKNSYLRIREITRDDSRFVCKLIFDHFRSFTFPAMIYWMVQHMHDIVVILVINSFLLPFRNLLYFCLLFLIYLYVRARYEIEKHIKHCCPDLVGVYDTYRTTKGSNFWVGYCCEQDDDLDLHTVSVESDISSSNESSSRLRREESRVRDEDAPTARDNEILGCIGITPYRNKTDVAQMVRLVVSPKCRNMRVGSRLLKHFELQAVELGYKEIRVFTNNLNTAYLHFLKQNNFEIQQIVRRGLMRGDLIIWNKVLKPELEHVDGLNIEKTEQALLSQPTGVSDATFIPE</sequence>
<keyword evidence="1" id="KW-0808">Transferase</keyword>
<dbReference type="PANTHER" id="PTHR13947:SF37">
    <property type="entry name" value="LD18367P"/>
    <property type="match status" value="1"/>
</dbReference>
<evidence type="ECO:0000256" key="2">
    <source>
        <dbReference type="SAM" id="MobiDB-lite"/>
    </source>
</evidence>
<reference evidence="5" key="1">
    <citation type="journal article" date="2023" name="Nat. Microbiol.">
        <title>Babesia duncani multi-omics identifies virulence factors and drug targets.</title>
        <authorList>
            <person name="Singh P."/>
            <person name="Lonardi S."/>
            <person name="Liang Q."/>
            <person name="Vydyam P."/>
            <person name="Khabirova E."/>
            <person name="Fang T."/>
            <person name="Gihaz S."/>
            <person name="Thekkiniath J."/>
            <person name="Munshi M."/>
            <person name="Abel S."/>
            <person name="Ciampossin L."/>
            <person name="Batugedara G."/>
            <person name="Gupta M."/>
            <person name="Lu X.M."/>
            <person name="Lenz T."/>
            <person name="Chakravarty S."/>
            <person name="Cornillot E."/>
            <person name="Hu Y."/>
            <person name="Ma W."/>
            <person name="Gonzalez L.M."/>
            <person name="Sanchez S."/>
            <person name="Estrada K."/>
            <person name="Sanchez-Flores A."/>
            <person name="Montero E."/>
            <person name="Harb O.S."/>
            <person name="Le Roch K.G."/>
            <person name="Mamoun C.B."/>
        </authorList>
    </citation>
    <scope>NUCLEOTIDE SEQUENCE</scope>
    <source>
        <strain evidence="5">WA1</strain>
    </source>
</reference>
<keyword evidence="7" id="KW-1185">Reference proteome</keyword>
<evidence type="ECO:0000259" key="4">
    <source>
        <dbReference type="PROSITE" id="PS51186"/>
    </source>
</evidence>
<dbReference type="Proteomes" id="UP001214638">
    <property type="component" value="Unassembled WGS sequence"/>
</dbReference>
<protein>
    <submittedName>
        <fullName evidence="5">Bifunctional Acyl-CoA N-acyltransferase/GNAT domain</fullName>
    </submittedName>
</protein>
<dbReference type="GeneID" id="94336001"/>
<feature type="transmembrane region" description="Helical" evidence="3">
    <location>
        <begin position="70"/>
        <end position="99"/>
    </location>
</feature>
<organism evidence="5 7">
    <name type="scientific">Babesia duncani</name>
    <dbReference type="NCBI Taxonomy" id="323732"/>
    <lineage>
        <taxon>Eukaryota</taxon>
        <taxon>Sar</taxon>
        <taxon>Alveolata</taxon>
        <taxon>Apicomplexa</taxon>
        <taxon>Aconoidasida</taxon>
        <taxon>Piroplasmida</taxon>
        <taxon>Babesiidae</taxon>
        <taxon>Babesia</taxon>
    </lineage>
</organism>
<dbReference type="InterPro" id="IPR050769">
    <property type="entry name" value="NAT_camello-type"/>
</dbReference>
<dbReference type="SUPFAM" id="SSF55729">
    <property type="entry name" value="Acyl-CoA N-acyltransferases (Nat)"/>
    <property type="match status" value="2"/>
</dbReference>
<feature type="region of interest" description="Disordered" evidence="2">
    <location>
        <begin position="154"/>
        <end position="177"/>
    </location>
</feature>
<feature type="transmembrane region" description="Helical" evidence="3">
    <location>
        <begin position="42"/>
        <end position="64"/>
    </location>
</feature>
<dbReference type="EMBL" id="JALLKP010000002">
    <property type="protein sequence ID" value="KAK2196457.1"/>
    <property type="molecule type" value="Genomic_DNA"/>
</dbReference>
<keyword evidence="3" id="KW-1133">Transmembrane helix</keyword>
<feature type="compositionally biased region" description="Basic and acidic residues" evidence="2">
    <location>
        <begin position="162"/>
        <end position="177"/>
    </location>
</feature>
<dbReference type="Pfam" id="PF00583">
    <property type="entry name" value="Acetyltransf_1"/>
    <property type="match status" value="1"/>
</dbReference>
<evidence type="ECO:0000256" key="3">
    <source>
        <dbReference type="SAM" id="Phobius"/>
    </source>
</evidence>
<dbReference type="InterPro" id="IPR016181">
    <property type="entry name" value="Acyl_CoA_acyltransferase"/>
</dbReference>
<dbReference type="Gene3D" id="3.40.630.30">
    <property type="match status" value="1"/>
</dbReference>
<evidence type="ECO:0000313" key="6">
    <source>
        <dbReference type="EMBL" id="KAK2196457.1"/>
    </source>
</evidence>
<dbReference type="AlphaFoldDB" id="A0AAD9UMG4"/>
<evidence type="ECO:0000313" key="7">
    <source>
        <dbReference type="Proteomes" id="UP001214638"/>
    </source>
</evidence>
<dbReference type="EMBL" id="JALLKP010000018">
    <property type="protein sequence ID" value="KAK2194978.1"/>
    <property type="molecule type" value="Genomic_DNA"/>
</dbReference>
<dbReference type="InterPro" id="IPR000182">
    <property type="entry name" value="GNAT_dom"/>
</dbReference>
<gene>
    <name evidence="6" type="ORF">BdWA1_001703</name>
    <name evidence="5" type="ORF">BdWA1_003539</name>
</gene>
<dbReference type="GO" id="GO:0008080">
    <property type="term" value="F:N-acetyltransferase activity"/>
    <property type="evidence" value="ECO:0007669"/>
    <property type="project" value="InterPro"/>
</dbReference>
<comment type="caution">
    <text evidence="5">The sequence shown here is derived from an EMBL/GenBank/DDBJ whole genome shotgun (WGS) entry which is preliminary data.</text>
</comment>
<dbReference type="RefSeq" id="XP_067803299.1">
    <property type="nucleotide sequence ID" value="XM_067946735.1"/>
</dbReference>
<proteinExistence type="predicted"/>
<dbReference type="PROSITE" id="PS51186">
    <property type="entry name" value="GNAT"/>
    <property type="match status" value="1"/>
</dbReference>